<keyword evidence="7" id="KW-1185">Reference proteome</keyword>
<dbReference type="InterPro" id="IPR051093">
    <property type="entry name" value="Neuroligin/BSAL"/>
</dbReference>
<evidence type="ECO:0000256" key="3">
    <source>
        <dbReference type="ARBA" id="ARBA00023180"/>
    </source>
</evidence>
<dbReference type="SUPFAM" id="SSF53474">
    <property type="entry name" value="alpha/beta-Hydrolases"/>
    <property type="match status" value="1"/>
</dbReference>
<keyword evidence="4" id="KW-0812">Transmembrane</keyword>
<keyword evidence="2" id="KW-0732">Signal</keyword>
<accession>A0AAV4N4I4</accession>
<evidence type="ECO:0000256" key="1">
    <source>
        <dbReference type="ARBA" id="ARBA00005964"/>
    </source>
</evidence>
<name>A0AAV4N4I4_9ARAC</name>
<dbReference type="PROSITE" id="PS00941">
    <property type="entry name" value="CARBOXYLESTERASE_B_2"/>
    <property type="match status" value="1"/>
</dbReference>
<evidence type="ECO:0000313" key="6">
    <source>
        <dbReference type="EMBL" id="GIX79351.1"/>
    </source>
</evidence>
<dbReference type="Proteomes" id="UP001054837">
    <property type="component" value="Unassembled WGS sequence"/>
</dbReference>
<dbReference type="InterPro" id="IPR002018">
    <property type="entry name" value="CarbesteraseB"/>
</dbReference>
<dbReference type="AlphaFoldDB" id="A0AAV4N4I4"/>
<keyword evidence="4" id="KW-0472">Membrane</keyword>
<sequence length="570" mass="64487">MEYKCRTSTTISPPRKHYFLRPPEETDAWASENDLNQQPIYCPQSSSSYVKSLNYDVFGQEDCLFLDIYVRKEKISSSLPVLIYFHPGRFSYGSKEEYRADFLLKINDMIVVIPNYRLGILGFLSNQDSLLPGNLGLWDQRMAMKWVFENIEAFGGDPQMITIAGHDAGGASVGFHILSPLSHGYFSAAISGSGTALDPWAMSHSSGNAVVVANSLECPTNFSDNMISCLKTKQLNDILEVQMKLSKVLFLPTIDKAADIPFLPFPPQTLYANGFQKNVSYLAGVTQEEAVAEVASEFATAIKTQHLDKIIHHLLKPYLHGISNFHLIIKAAKYHYLRGIPVPTFESVKPQMVEMMSDFLYVSPLQSTLKWHSKKTQNTFMYVFDYKKNSDINPILNSAEEETNSDDSHMGDAIYLFNMTTFNESIVHNGRIHHVKKLLCKIWGNFVNERSPAVPNWKKFNEKERNYVEISTTIGAKINYRRHGMELWTLLVPDLQRIHNISTEEQYIIHYVDTDSLSWGAAGLAILLGVLCIALVGVVIVTRRKLSHASFLPVTSRKDEVHYGKIGEYM</sequence>
<evidence type="ECO:0000313" key="7">
    <source>
        <dbReference type="Proteomes" id="UP001054837"/>
    </source>
</evidence>
<feature type="transmembrane region" description="Helical" evidence="4">
    <location>
        <begin position="517"/>
        <end position="541"/>
    </location>
</feature>
<dbReference type="PANTHER" id="PTHR43903">
    <property type="entry name" value="NEUROLIGIN"/>
    <property type="match status" value="1"/>
</dbReference>
<dbReference type="InterPro" id="IPR029058">
    <property type="entry name" value="AB_hydrolase_fold"/>
</dbReference>
<gene>
    <name evidence="6" type="ORF">CDAR_228241</name>
</gene>
<keyword evidence="3" id="KW-0325">Glycoprotein</keyword>
<feature type="domain" description="Carboxylesterase type B" evidence="5">
    <location>
        <begin position="20"/>
        <end position="488"/>
    </location>
</feature>
<reference evidence="6 7" key="1">
    <citation type="submission" date="2021-06" db="EMBL/GenBank/DDBJ databases">
        <title>Caerostris darwini draft genome.</title>
        <authorList>
            <person name="Kono N."/>
            <person name="Arakawa K."/>
        </authorList>
    </citation>
    <scope>NUCLEOTIDE SEQUENCE [LARGE SCALE GENOMIC DNA]</scope>
</reference>
<keyword evidence="4" id="KW-1133">Transmembrane helix</keyword>
<dbReference type="Pfam" id="PF00135">
    <property type="entry name" value="COesterase"/>
    <property type="match status" value="1"/>
</dbReference>
<comment type="caution">
    <text evidence="6">The sequence shown here is derived from an EMBL/GenBank/DDBJ whole genome shotgun (WGS) entry which is preliminary data.</text>
</comment>
<evidence type="ECO:0000256" key="2">
    <source>
        <dbReference type="ARBA" id="ARBA00022729"/>
    </source>
</evidence>
<protein>
    <submittedName>
        <fullName evidence="6">Venom carboxylesterase-6</fullName>
    </submittedName>
</protein>
<evidence type="ECO:0000256" key="4">
    <source>
        <dbReference type="SAM" id="Phobius"/>
    </source>
</evidence>
<evidence type="ECO:0000259" key="5">
    <source>
        <dbReference type="Pfam" id="PF00135"/>
    </source>
</evidence>
<dbReference type="EMBL" id="BPLQ01001176">
    <property type="protein sequence ID" value="GIX79351.1"/>
    <property type="molecule type" value="Genomic_DNA"/>
</dbReference>
<dbReference type="Gene3D" id="3.40.50.1820">
    <property type="entry name" value="alpha/beta hydrolase"/>
    <property type="match status" value="1"/>
</dbReference>
<comment type="similarity">
    <text evidence="1">Belongs to the type-B carboxylesterase/lipase family.</text>
</comment>
<organism evidence="6 7">
    <name type="scientific">Caerostris darwini</name>
    <dbReference type="NCBI Taxonomy" id="1538125"/>
    <lineage>
        <taxon>Eukaryota</taxon>
        <taxon>Metazoa</taxon>
        <taxon>Ecdysozoa</taxon>
        <taxon>Arthropoda</taxon>
        <taxon>Chelicerata</taxon>
        <taxon>Arachnida</taxon>
        <taxon>Araneae</taxon>
        <taxon>Araneomorphae</taxon>
        <taxon>Entelegynae</taxon>
        <taxon>Araneoidea</taxon>
        <taxon>Araneidae</taxon>
        <taxon>Caerostris</taxon>
    </lineage>
</organism>
<proteinExistence type="inferred from homology"/>
<dbReference type="InterPro" id="IPR019819">
    <property type="entry name" value="Carboxylesterase_B_CS"/>
</dbReference>